<evidence type="ECO:0000256" key="2">
    <source>
        <dbReference type="ARBA" id="ARBA00022692"/>
    </source>
</evidence>
<feature type="transmembrane region" description="Helical" evidence="5">
    <location>
        <begin position="371"/>
        <end position="393"/>
    </location>
</feature>
<feature type="transmembrane region" description="Helical" evidence="5">
    <location>
        <begin position="470"/>
        <end position="488"/>
    </location>
</feature>
<evidence type="ECO:0000313" key="7">
    <source>
        <dbReference type="Proteomes" id="UP001345691"/>
    </source>
</evidence>
<dbReference type="PANTHER" id="PTHR23502">
    <property type="entry name" value="MAJOR FACILITATOR SUPERFAMILY"/>
    <property type="match status" value="1"/>
</dbReference>
<comment type="caution">
    <text evidence="6">The sequence shown here is derived from an EMBL/GenBank/DDBJ whole genome shotgun (WGS) entry which is preliminary data.</text>
</comment>
<feature type="transmembrane region" description="Helical" evidence="5">
    <location>
        <begin position="431"/>
        <end position="458"/>
    </location>
</feature>
<feature type="transmembrane region" description="Helical" evidence="5">
    <location>
        <begin position="141"/>
        <end position="164"/>
    </location>
</feature>
<evidence type="ECO:0000313" key="6">
    <source>
        <dbReference type="EMBL" id="KAK5062316.1"/>
    </source>
</evidence>
<feature type="transmembrane region" description="Helical" evidence="5">
    <location>
        <begin position="405"/>
        <end position="425"/>
    </location>
</feature>
<evidence type="ECO:0000256" key="3">
    <source>
        <dbReference type="ARBA" id="ARBA00022989"/>
    </source>
</evidence>
<proteinExistence type="predicted"/>
<dbReference type="Pfam" id="PF07690">
    <property type="entry name" value="MFS_1"/>
    <property type="match status" value="1"/>
</dbReference>
<organism evidence="6 7">
    <name type="scientific">Exophiala sideris</name>
    <dbReference type="NCBI Taxonomy" id="1016849"/>
    <lineage>
        <taxon>Eukaryota</taxon>
        <taxon>Fungi</taxon>
        <taxon>Dikarya</taxon>
        <taxon>Ascomycota</taxon>
        <taxon>Pezizomycotina</taxon>
        <taxon>Eurotiomycetes</taxon>
        <taxon>Chaetothyriomycetidae</taxon>
        <taxon>Chaetothyriales</taxon>
        <taxon>Herpotrichiellaceae</taxon>
        <taxon>Exophiala</taxon>
    </lineage>
</organism>
<dbReference type="PANTHER" id="PTHR23502:SF50">
    <property type="entry name" value="TRANSPORTER, PUTATIVE (AFU_ORTHOLOGUE AFUA_5G00430)-RELATED"/>
    <property type="match status" value="1"/>
</dbReference>
<evidence type="ECO:0008006" key="8">
    <source>
        <dbReference type="Google" id="ProtNLM"/>
    </source>
</evidence>
<keyword evidence="7" id="KW-1185">Reference proteome</keyword>
<dbReference type="EMBL" id="JAVRRF010000008">
    <property type="protein sequence ID" value="KAK5062316.1"/>
    <property type="molecule type" value="Genomic_DNA"/>
</dbReference>
<dbReference type="SUPFAM" id="SSF103473">
    <property type="entry name" value="MFS general substrate transporter"/>
    <property type="match status" value="1"/>
</dbReference>
<comment type="subcellular location">
    <subcellularLocation>
        <location evidence="1">Membrane</location>
        <topology evidence="1">Multi-pass membrane protein</topology>
    </subcellularLocation>
</comment>
<gene>
    <name evidence="6" type="ORF">LTR69_004674</name>
</gene>
<reference evidence="6 7" key="1">
    <citation type="submission" date="2023-08" db="EMBL/GenBank/DDBJ databases">
        <title>Black Yeasts Isolated from many extreme environments.</title>
        <authorList>
            <person name="Coleine C."/>
            <person name="Stajich J.E."/>
            <person name="Selbmann L."/>
        </authorList>
    </citation>
    <scope>NUCLEOTIDE SEQUENCE [LARGE SCALE GENOMIC DNA]</scope>
    <source>
        <strain evidence="6 7">CCFEE 6328</strain>
    </source>
</reference>
<keyword evidence="3 5" id="KW-1133">Transmembrane helix</keyword>
<dbReference type="InterPro" id="IPR036259">
    <property type="entry name" value="MFS_trans_sf"/>
</dbReference>
<dbReference type="InterPro" id="IPR011701">
    <property type="entry name" value="MFS"/>
</dbReference>
<dbReference type="Proteomes" id="UP001345691">
    <property type="component" value="Unassembled WGS sequence"/>
</dbReference>
<evidence type="ECO:0000256" key="4">
    <source>
        <dbReference type="ARBA" id="ARBA00023136"/>
    </source>
</evidence>
<feature type="transmembrane region" description="Helical" evidence="5">
    <location>
        <begin position="91"/>
        <end position="110"/>
    </location>
</feature>
<feature type="transmembrane region" description="Helical" evidence="5">
    <location>
        <begin position="206"/>
        <end position="224"/>
    </location>
</feature>
<sequence>MSAGMTHEDKDWPPGTVRVEDLFQGNKIILQPRPTSDPNDPLNWARWRKLLNFGLACTYVMLVFADVNAVTPTWGPMNEYGFSYDLLNDSYATGCAGLALGGPLLIPFALKYGRRPVYILSLLGQFAIAIWTAKLRTKGDLIAVNTLNCFLGALCEIMVQMTIADCFFVHERGRMNSFYVWFLNMGGSLAPLAAGYITDDQGWRWVWWWMAILFGISIPIYIFGFEETKYVPMHDGIDPVELQDPLAVSSSAQHKVLAPDSKAAEDETNAISTHAVRSTEVEIDHSIPLKTYRQRLSLWETSPGSWSQFVRHSYQPLQIFVSIPAVFYICLVYAIINSTMTIAITVTSEYLYDPPWNFTSSDVGLMSLPPFIGISLGLLVTGPVSDWIILHLAKKNNGIYEPEMRLWVIAAFIPFLPAGAFMFGIGLARGAAWPVIAVGFGMLAFGTAPAASIALTYMTDSYQDIIADSMVALTFTRNIVATIFVFAISPWIDGIGVQNVFIMCGVLMTAIVGSVFVFIFFGKKFRVKAARKYRYFAERQYATRIM</sequence>
<feature type="transmembrane region" description="Helical" evidence="5">
    <location>
        <begin position="325"/>
        <end position="351"/>
    </location>
</feature>
<feature type="transmembrane region" description="Helical" evidence="5">
    <location>
        <begin position="500"/>
        <end position="522"/>
    </location>
</feature>
<keyword evidence="4 5" id="KW-0472">Membrane</keyword>
<feature type="transmembrane region" description="Helical" evidence="5">
    <location>
        <begin position="50"/>
        <end position="71"/>
    </location>
</feature>
<accession>A0ABR0JED5</accession>
<keyword evidence="2 5" id="KW-0812">Transmembrane</keyword>
<protein>
    <recommendedName>
        <fullName evidence="8">Major facilitator superfamily (MFS) profile domain-containing protein</fullName>
    </recommendedName>
</protein>
<name>A0ABR0JED5_9EURO</name>
<feature type="transmembrane region" description="Helical" evidence="5">
    <location>
        <begin position="176"/>
        <end position="194"/>
    </location>
</feature>
<evidence type="ECO:0000256" key="5">
    <source>
        <dbReference type="SAM" id="Phobius"/>
    </source>
</evidence>
<evidence type="ECO:0000256" key="1">
    <source>
        <dbReference type="ARBA" id="ARBA00004141"/>
    </source>
</evidence>
<dbReference type="Gene3D" id="1.20.1250.20">
    <property type="entry name" value="MFS general substrate transporter like domains"/>
    <property type="match status" value="1"/>
</dbReference>
<feature type="transmembrane region" description="Helical" evidence="5">
    <location>
        <begin position="117"/>
        <end position="135"/>
    </location>
</feature>